<accession>A0AAD7NXX4</accession>
<protein>
    <submittedName>
        <fullName evidence="1">Uncharacterized protein</fullName>
    </submittedName>
</protein>
<proteinExistence type="predicted"/>
<comment type="caution">
    <text evidence="1">The sequence shown here is derived from an EMBL/GenBank/DDBJ whole genome shotgun (WGS) entry which is preliminary data.</text>
</comment>
<dbReference type="AlphaFoldDB" id="A0AAD7NXX4"/>
<organism evidence="1 2">
    <name type="scientific">Mycena metata</name>
    <dbReference type="NCBI Taxonomy" id="1033252"/>
    <lineage>
        <taxon>Eukaryota</taxon>
        <taxon>Fungi</taxon>
        <taxon>Dikarya</taxon>
        <taxon>Basidiomycota</taxon>
        <taxon>Agaricomycotina</taxon>
        <taxon>Agaricomycetes</taxon>
        <taxon>Agaricomycetidae</taxon>
        <taxon>Agaricales</taxon>
        <taxon>Marasmiineae</taxon>
        <taxon>Mycenaceae</taxon>
        <taxon>Mycena</taxon>
    </lineage>
</organism>
<gene>
    <name evidence="1" type="ORF">B0H16DRAFT_1249747</name>
</gene>
<sequence length="183" mass="21392">EAFAPDIDPHVYAVYMVLKSVHNTVIEAFWCWLRGKMGLNLKLIILRGKENHIFDSNVAFHFYWILVPVVQHKLDEFWHWWNTHRIRVEPDKNMPLGHVPAHVVKHPSHVGGIDCRIQIPREAVDELCEYLTEEVGSRDSYFRWPGVTVEFERIAEEGWVRIGSPRRLLESAWDVVAEMSAVI</sequence>
<reference evidence="1" key="1">
    <citation type="submission" date="2023-03" db="EMBL/GenBank/DDBJ databases">
        <title>Massive genome expansion in bonnet fungi (Mycena s.s.) driven by repeated elements and novel gene families across ecological guilds.</title>
        <authorList>
            <consortium name="Lawrence Berkeley National Laboratory"/>
            <person name="Harder C.B."/>
            <person name="Miyauchi S."/>
            <person name="Viragh M."/>
            <person name="Kuo A."/>
            <person name="Thoen E."/>
            <person name="Andreopoulos B."/>
            <person name="Lu D."/>
            <person name="Skrede I."/>
            <person name="Drula E."/>
            <person name="Henrissat B."/>
            <person name="Morin E."/>
            <person name="Kohler A."/>
            <person name="Barry K."/>
            <person name="LaButti K."/>
            <person name="Morin E."/>
            <person name="Salamov A."/>
            <person name="Lipzen A."/>
            <person name="Mereny Z."/>
            <person name="Hegedus B."/>
            <person name="Baldrian P."/>
            <person name="Stursova M."/>
            <person name="Weitz H."/>
            <person name="Taylor A."/>
            <person name="Grigoriev I.V."/>
            <person name="Nagy L.G."/>
            <person name="Martin F."/>
            <person name="Kauserud H."/>
        </authorList>
    </citation>
    <scope>NUCLEOTIDE SEQUENCE</scope>
    <source>
        <strain evidence="1">CBHHK182m</strain>
    </source>
</reference>
<name>A0AAD7NXX4_9AGAR</name>
<feature type="non-terminal residue" evidence="1">
    <location>
        <position position="183"/>
    </location>
</feature>
<feature type="non-terminal residue" evidence="1">
    <location>
        <position position="1"/>
    </location>
</feature>
<evidence type="ECO:0000313" key="2">
    <source>
        <dbReference type="Proteomes" id="UP001215598"/>
    </source>
</evidence>
<dbReference type="EMBL" id="JARKIB010000005">
    <property type="protein sequence ID" value="KAJ7779761.1"/>
    <property type="molecule type" value="Genomic_DNA"/>
</dbReference>
<dbReference type="Proteomes" id="UP001215598">
    <property type="component" value="Unassembled WGS sequence"/>
</dbReference>
<keyword evidence="2" id="KW-1185">Reference proteome</keyword>
<evidence type="ECO:0000313" key="1">
    <source>
        <dbReference type="EMBL" id="KAJ7779761.1"/>
    </source>
</evidence>